<protein>
    <submittedName>
        <fullName evidence="2">Uncharacterized protein</fullName>
    </submittedName>
</protein>
<dbReference type="RefSeq" id="WP_311638888.1">
    <property type="nucleotide sequence ID" value="NZ_JAVRES010000044.1"/>
</dbReference>
<evidence type="ECO:0000256" key="1">
    <source>
        <dbReference type="SAM" id="MobiDB-lite"/>
    </source>
</evidence>
<comment type="caution">
    <text evidence="2">The sequence shown here is derived from an EMBL/GenBank/DDBJ whole genome shotgun (WGS) entry which is preliminary data.</text>
</comment>
<dbReference type="Proteomes" id="UP001183535">
    <property type="component" value="Unassembled WGS sequence"/>
</dbReference>
<accession>A0ABD5F0P4</accession>
<gene>
    <name evidence="2" type="ORF">RM877_37650</name>
</gene>
<sequence length="67" mass="7418">MDWAGAVLTVEAAPASAARAAAPRERPTREHHEECDKVCYEGGTCTCALIERYGPNSERDDYRPPRL</sequence>
<reference evidence="3" key="1">
    <citation type="submission" date="2023-07" db="EMBL/GenBank/DDBJ databases">
        <title>30 novel species of actinomycetes from the DSMZ collection.</title>
        <authorList>
            <person name="Nouioui I."/>
        </authorList>
    </citation>
    <scope>NUCLEOTIDE SEQUENCE [LARGE SCALE GENOMIC DNA]</scope>
    <source>
        <strain evidence="3">DSM 41981</strain>
    </source>
</reference>
<name>A0ABD5F0P4_9ACTN</name>
<organism evidence="2 3">
    <name type="scientific">Streptomyces doudnae</name>
    <dbReference type="NCBI Taxonomy" id="3075536"/>
    <lineage>
        <taxon>Bacteria</taxon>
        <taxon>Bacillati</taxon>
        <taxon>Actinomycetota</taxon>
        <taxon>Actinomycetes</taxon>
        <taxon>Kitasatosporales</taxon>
        <taxon>Streptomycetaceae</taxon>
        <taxon>Streptomyces</taxon>
    </lineage>
</organism>
<evidence type="ECO:0000313" key="2">
    <source>
        <dbReference type="EMBL" id="MDT0440376.1"/>
    </source>
</evidence>
<dbReference type="EMBL" id="JAVRES010000044">
    <property type="protein sequence ID" value="MDT0440376.1"/>
    <property type="molecule type" value="Genomic_DNA"/>
</dbReference>
<proteinExistence type="predicted"/>
<feature type="compositionally biased region" description="Basic and acidic residues" evidence="1">
    <location>
        <begin position="22"/>
        <end position="33"/>
    </location>
</feature>
<keyword evidence="3" id="KW-1185">Reference proteome</keyword>
<evidence type="ECO:0000313" key="3">
    <source>
        <dbReference type="Proteomes" id="UP001183535"/>
    </source>
</evidence>
<dbReference type="AlphaFoldDB" id="A0ABD5F0P4"/>
<feature type="region of interest" description="Disordered" evidence="1">
    <location>
        <begin position="14"/>
        <end position="33"/>
    </location>
</feature>